<dbReference type="InterPro" id="IPR012340">
    <property type="entry name" value="NA-bd_OB-fold"/>
</dbReference>
<comment type="subcellular location">
    <subcellularLocation>
        <location evidence="1">Nucleus</location>
    </subcellularLocation>
</comment>
<feature type="domain" description="mRNA capping enzyme adenylation" evidence="11">
    <location>
        <begin position="6"/>
        <end position="43"/>
    </location>
</feature>
<evidence type="ECO:0000256" key="1">
    <source>
        <dbReference type="ARBA" id="ARBA00004123"/>
    </source>
</evidence>
<keyword evidence="8" id="KW-0342">GTP-binding</keyword>
<evidence type="ECO:0000256" key="9">
    <source>
        <dbReference type="ARBA" id="ARBA00023242"/>
    </source>
</evidence>
<organism evidence="13 14">
    <name type="scientific">Umbelopsis ramanniana AG</name>
    <dbReference type="NCBI Taxonomy" id="1314678"/>
    <lineage>
        <taxon>Eukaryota</taxon>
        <taxon>Fungi</taxon>
        <taxon>Fungi incertae sedis</taxon>
        <taxon>Mucoromycota</taxon>
        <taxon>Mucoromycotina</taxon>
        <taxon>Umbelopsidomycetes</taxon>
        <taxon>Umbelopsidales</taxon>
        <taxon>Umbelopsidaceae</taxon>
        <taxon>Umbelopsis</taxon>
    </lineage>
</organism>
<evidence type="ECO:0000256" key="2">
    <source>
        <dbReference type="ARBA" id="ARBA00012475"/>
    </source>
</evidence>
<dbReference type="Gene3D" id="3.30.470.30">
    <property type="entry name" value="DNA ligase/mRNA capping enzyme"/>
    <property type="match status" value="2"/>
</dbReference>
<dbReference type="Proteomes" id="UP001206595">
    <property type="component" value="Unassembled WGS sequence"/>
</dbReference>
<keyword evidence="6" id="KW-0547">Nucleotide-binding</keyword>
<dbReference type="RefSeq" id="XP_051448112.1">
    <property type="nucleotide sequence ID" value="XM_051583995.1"/>
</dbReference>
<sequence length="266" mass="30726">RFPGSQPVSFETKHLIDLQREDYFVCEKSDGVRYLMFATQTPKGPATFLVRVSNKTLRFLIFDLMVVNTQSVTQRAFSTRLGMLQQEVIQPLHNSLKKGAPFKVELKKMERSYGLALVFDQMTRLKHASDGVIFTPVKLPYTTGTCEKLLKWKPAELNTVDFRIAVKWSKEHKPIYSLEVVAQGKNYKPYDHLQLETETALEWKKSVPDGKIGEFRFVKFRDDKELANDEQVVKKILKSIQDGVTKEQLLAHMEDIRTAWKAREKG</sequence>
<dbReference type="Pfam" id="PF01331">
    <property type="entry name" value="mRNA_cap_enzyme"/>
    <property type="match status" value="2"/>
</dbReference>
<keyword evidence="9" id="KW-0539">Nucleus</keyword>
<keyword evidence="4" id="KW-0808">Transferase</keyword>
<dbReference type="GO" id="GO:0004484">
    <property type="term" value="F:mRNA guanylyltransferase activity"/>
    <property type="evidence" value="ECO:0007669"/>
    <property type="project" value="UniProtKB-EC"/>
</dbReference>
<gene>
    <name evidence="13" type="ORF">K450DRAFT_159191</name>
</gene>
<dbReference type="CDD" id="cd07895">
    <property type="entry name" value="Adenylation_mRNA_capping"/>
    <property type="match status" value="1"/>
</dbReference>
<dbReference type="PANTHER" id="PTHR10367">
    <property type="entry name" value="MRNA-CAPPING ENZYME"/>
    <property type="match status" value="1"/>
</dbReference>
<dbReference type="PANTHER" id="PTHR10367:SF17">
    <property type="entry name" value="MRNA-CAPPING ENZYME"/>
    <property type="match status" value="1"/>
</dbReference>
<evidence type="ECO:0000259" key="12">
    <source>
        <dbReference type="Pfam" id="PF03919"/>
    </source>
</evidence>
<reference evidence="13" key="2">
    <citation type="journal article" date="2022" name="Proc. Natl. Acad. Sci. U.S.A.">
        <title>Diploid-dominant life cycles characterize the early evolution of Fungi.</title>
        <authorList>
            <person name="Amses K.R."/>
            <person name="Simmons D.R."/>
            <person name="Longcore J.E."/>
            <person name="Mondo S.J."/>
            <person name="Seto K."/>
            <person name="Jeronimo G.H."/>
            <person name="Bonds A.E."/>
            <person name="Quandt C.A."/>
            <person name="Davis W.J."/>
            <person name="Chang Y."/>
            <person name="Federici B.A."/>
            <person name="Kuo A."/>
            <person name="LaButti K."/>
            <person name="Pangilinan J."/>
            <person name="Andreopoulos W."/>
            <person name="Tritt A."/>
            <person name="Riley R."/>
            <person name="Hundley H."/>
            <person name="Johnson J."/>
            <person name="Lipzen A."/>
            <person name="Barry K."/>
            <person name="Lang B.F."/>
            <person name="Cuomo C.A."/>
            <person name="Buchler N.E."/>
            <person name="Grigoriev I.V."/>
            <person name="Spatafora J.W."/>
            <person name="Stajich J.E."/>
            <person name="James T.Y."/>
        </authorList>
    </citation>
    <scope>NUCLEOTIDE SEQUENCE</scope>
    <source>
        <strain evidence="13">AG</strain>
    </source>
</reference>
<dbReference type="GO" id="GO:0006370">
    <property type="term" value="P:7-methylguanosine mRNA capping"/>
    <property type="evidence" value="ECO:0007669"/>
    <property type="project" value="UniProtKB-KW"/>
</dbReference>
<dbReference type="InterPro" id="IPR001339">
    <property type="entry name" value="mRNA_cap_enzyme_adenylation"/>
</dbReference>
<reference evidence="13" key="1">
    <citation type="submission" date="2021-06" db="EMBL/GenBank/DDBJ databases">
        <authorList>
            <consortium name="DOE Joint Genome Institute"/>
            <person name="Mondo S.J."/>
            <person name="Amses K.R."/>
            <person name="Simmons D.R."/>
            <person name="Longcore J.E."/>
            <person name="Seto K."/>
            <person name="Alves G.H."/>
            <person name="Bonds A.E."/>
            <person name="Quandt C.A."/>
            <person name="Davis W.J."/>
            <person name="Chang Y."/>
            <person name="Letcher P.M."/>
            <person name="Powell M.J."/>
            <person name="Kuo A."/>
            <person name="Labutti K."/>
            <person name="Pangilinan J."/>
            <person name="Andreopoulos W."/>
            <person name="Tritt A."/>
            <person name="Riley R."/>
            <person name="Hundley H."/>
            <person name="Johnson J."/>
            <person name="Lipzen A."/>
            <person name="Barry K."/>
            <person name="Berbee M.L."/>
            <person name="Buchler N.E."/>
            <person name="Grigoriev I.V."/>
            <person name="Spatafora J.W."/>
            <person name="Stajich J.E."/>
            <person name="James T.Y."/>
        </authorList>
    </citation>
    <scope>NUCLEOTIDE SEQUENCE</scope>
    <source>
        <strain evidence="13">AG</strain>
    </source>
</reference>
<proteinExistence type="predicted"/>
<evidence type="ECO:0000256" key="6">
    <source>
        <dbReference type="ARBA" id="ARBA00022741"/>
    </source>
</evidence>
<evidence type="ECO:0000256" key="7">
    <source>
        <dbReference type="ARBA" id="ARBA00023042"/>
    </source>
</evidence>
<feature type="domain" description="mRNA capping enzyme adenylation" evidence="11">
    <location>
        <begin position="54"/>
        <end position="153"/>
    </location>
</feature>
<evidence type="ECO:0000256" key="5">
    <source>
        <dbReference type="ARBA" id="ARBA00022695"/>
    </source>
</evidence>
<dbReference type="SUPFAM" id="SSF50249">
    <property type="entry name" value="Nucleic acid-binding proteins"/>
    <property type="match status" value="1"/>
</dbReference>
<dbReference type="EMBL" id="MU620897">
    <property type="protein sequence ID" value="KAI8583108.1"/>
    <property type="molecule type" value="Genomic_DNA"/>
</dbReference>
<protein>
    <recommendedName>
        <fullName evidence="2">mRNA guanylyltransferase</fullName>
        <ecNumber evidence="2">2.7.7.50</ecNumber>
    </recommendedName>
</protein>
<keyword evidence="14" id="KW-1185">Reference proteome</keyword>
<evidence type="ECO:0000256" key="8">
    <source>
        <dbReference type="ARBA" id="ARBA00023134"/>
    </source>
</evidence>
<feature type="non-terminal residue" evidence="13">
    <location>
        <position position="1"/>
    </location>
</feature>
<dbReference type="GO" id="GO:0005525">
    <property type="term" value="F:GTP binding"/>
    <property type="evidence" value="ECO:0007669"/>
    <property type="project" value="UniProtKB-KW"/>
</dbReference>
<evidence type="ECO:0000256" key="10">
    <source>
        <dbReference type="ARBA" id="ARBA00044624"/>
    </source>
</evidence>
<comment type="caution">
    <text evidence="13">The sequence shown here is derived from an EMBL/GenBank/DDBJ whole genome shotgun (WGS) entry which is preliminary data.</text>
</comment>
<dbReference type="SUPFAM" id="SSF56091">
    <property type="entry name" value="DNA ligase/mRNA capping enzyme, catalytic domain"/>
    <property type="match status" value="1"/>
</dbReference>
<dbReference type="GO" id="GO:0005634">
    <property type="term" value="C:nucleus"/>
    <property type="evidence" value="ECO:0007669"/>
    <property type="project" value="UniProtKB-SubCell"/>
</dbReference>
<accession>A0AAD5EFV1</accession>
<dbReference type="GeneID" id="75909345"/>
<dbReference type="InterPro" id="IPR051029">
    <property type="entry name" value="mRNA_Capping_Enz/RNA_Phosphat"/>
</dbReference>
<evidence type="ECO:0000259" key="11">
    <source>
        <dbReference type="Pfam" id="PF01331"/>
    </source>
</evidence>
<feature type="domain" description="mRNA capping enzyme C-terminal" evidence="12">
    <location>
        <begin position="157"/>
        <end position="250"/>
    </location>
</feature>
<evidence type="ECO:0000256" key="4">
    <source>
        <dbReference type="ARBA" id="ARBA00022679"/>
    </source>
</evidence>
<feature type="non-terminal residue" evidence="13">
    <location>
        <position position="266"/>
    </location>
</feature>
<dbReference type="Pfam" id="PF03919">
    <property type="entry name" value="mRNA_cap_C"/>
    <property type="match status" value="1"/>
</dbReference>
<evidence type="ECO:0000256" key="3">
    <source>
        <dbReference type="ARBA" id="ARBA00022664"/>
    </source>
</evidence>
<keyword evidence="7" id="KW-0506">mRNA capping</keyword>
<dbReference type="GO" id="GO:0005524">
    <property type="term" value="F:ATP binding"/>
    <property type="evidence" value="ECO:0007669"/>
    <property type="project" value="InterPro"/>
</dbReference>
<dbReference type="Gene3D" id="2.40.50.140">
    <property type="entry name" value="Nucleic acid-binding proteins"/>
    <property type="match status" value="1"/>
</dbReference>
<dbReference type="InterPro" id="IPR013846">
    <property type="entry name" value="mRNA_cap_enzyme_C"/>
</dbReference>
<keyword evidence="5" id="KW-0548">Nucleotidyltransferase</keyword>
<name>A0AAD5EFV1_UMBRA</name>
<keyword evidence="3" id="KW-0507">mRNA processing</keyword>
<comment type="catalytic activity">
    <reaction evidence="10">
        <text>a 5'-end diphospho-ribonucleoside in mRNA + GTP + H(+) = a 5'-end (5'-triphosphoguanosine)-ribonucleoside in mRNA + diphosphate</text>
        <dbReference type="Rhea" id="RHEA:67012"/>
        <dbReference type="Rhea" id="RHEA-COMP:17165"/>
        <dbReference type="Rhea" id="RHEA-COMP:17166"/>
        <dbReference type="ChEBI" id="CHEBI:15378"/>
        <dbReference type="ChEBI" id="CHEBI:33019"/>
        <dbReference type="ChEBI" id="CHEBI:37565"/>
        <dbReference type="ChEBI" id="CHEBI:167616"/>
        <dbReference type="ChEBI" id="CHEBI:167617"/>
        <dbReference type="EC" id="2.7.7.50"/>
    </reaction>
    <physiologicalReaction direction="left-to-right" evidence="10">
        <dbReference type="Rhea" id="RHEA:67013"/>
    </physiologicalReaction>
</comment>
<dbReference type="EC" id="2.7.7.50" evidence="2"/>
<evidence type="ECO:0000313" key="13">
    <source>
        <dbReference type="EMBL" id="KAI8583108.1"/>
    </source>
</evidence>
<evidence type="ECO:0000313" key="14">
    <source>
        <dbReference type="Proteomes" id="UP001206595"/>
    </source>
</evidence>
<dbReference type="AlphaFoldDB" id="A0AAD5EFV1"/>